<keyword evidence="9" id="KW-0732">Signal</keyword>
<dbReference type="Pfam" id="PF00639">
    <property type="entry name" value="Rotamase"/>
    <property type="match status" value="1"/>
</dbReference>
<feature type="chain" id="PRO_5012867707" description="Parvulin-like PPIase" evidence="9">
    <location>
        <begin position="34"/>
        <end position="291"/>
    </location>
</feature>
<keyword evidence="12" id="KW-1185">Reference proteome</keyword>
<feature type="signal peptide" evidence="9">
    <location>
        <begin position="1"/>
        <end position="33"/>
    </location>
</feature>
<gene>
    <name evidence="11" type="ORF">BFN67_16870</name>
</gene>
<evidence type="ECO:0000259" key="10">
    <source>
        <dbReference type="PROSITE" id="PS50198"/>
    </source>
</evidence>
<dbReference type="InterPro" id="IPR000297">
    <property type="entry name" value="PPIase_PpiC"/>
</dbReference>
<dbReference type="Gene3D" id="3.10.50.40">
    <property type="match status" value="1"/>
</dbReference>
<evidence type="ECO:0000256" key="5">
    <source>
        <dbReference type="ARBA" id="ARBA00023110"/>
    </source>
</evidence>
<dbReference type="RefSeq" id="WP_080919571.1">
    <property type="nucleotide sequence ID" value="NZ_MDET01000013.1"/>
</dbReference>
<comment type="catalytic activity">
    <reaction evidence="1">
        <text>[protein]-peptidylproline (omega=180) = [protein]-peptidylproline (omega=0)</text>
        <dbReference type="Rhea" id="RHEA:16237"/>
        <dbReference type="Rhea" id="RHEA-COMP:10747"/>
        <dbReference type="Rhea" id="RHEA-COMP:10748"/>
        <dbReference type="ChEBI" id="CHEBI:83833"/>
        <dbReference type="ChEBI" id="CHEBI:83834"/>
        <dbReference type="EC" id="5.2.1.8"/>
    </reaction>
</comment>
<dbReference type="SUPFAM" id="SSF109998">
    <property type="entry name" value="Triger factor/SurA peptide-binding domain-like"/>
    <property type="match status" value="1"/>
</dbReference>
<sequence>MASRIKCRGWKSRLLIGATILSISLSFGPIARAQDADVVGRVNGLDITADDLSIAEQMYSQQLGQMPEDAKRSVLVDALIELKIVADAARAANVAEQDAYKRQLAFFEAQTLRSLFLEQRVAAAVTDATVRAAYDEEAAKIPPVLERRLRHILLRSESDALEVIGALKGGLTFTELAQERSADEVSKVNGGDLGFVAEGQVVPEIGAAAAQLQPGEFTQTPVASAFGFHVVLLEEARNRPAPAFDAIAPQIRQALEASEERRIISELRGVAKVEKLVPDVTPPEAEDGHEH</sequence>
<keyword evidence="5 8" id="KW-0697">Rotamase</keyword>
<dbReference type="PANTHER" id="PTHR47245:SF2">
    <property type="entry name" value="PEPTIDYL-PROLYL CIS-TRANS ISOMERASE HP_0175-RELATED"/>
    <property type="match status" value="1"/>
</dbReference>
<dbReference type="EMBL" id="MDET01000013">
    <property type="protein sequence ID" value="OQM75650.1"/>
    <property type="molecule type" value="Genomic_DNA"/>
</dbReference>
<accession>A0A1V8RR17</accession>
<dbReference type="SUPFAM" id="SSF54534">
    <property type="entry name" value="FKBP-like"/>
    <property type="match status" value="1"/>
</dbReference>
<dbReference type="EC" id="5.2.1.8" evidence="3"/>
<dbReference type="InterPro" id="IPR050245">
    <property type="entry name" value="PrsA_foldase"/>
</dbReference>
<dbReference type="InterPro" id="IPR027304">
    <property type="entry name" value="Trigger_fact/SurA_dom_sf"/>
</dbReference>
<comment type="caution">
    <text evidence="11">The sequence shown here is derived from an EMBL/GenBank/DDBJ whole genome shotgun (WGS) entry which is preliminary data.</text>
</comment>
<evidence type="ECO:0000256" key="4">
    <source>
        <dbReference type="ARBA" id="ARBA00018370"/>
    </source>
</evidence>
<dbReference type="Proteomes" id="UP000191905">
    <property type="component" value="Unassembled WGS sequence"/>
</dbReference>
<keyword evidence="8 11" id="KW-0413">Isomerase</keyword>
<dbReference type="STRING" id="1873176.BFN67_16870"/>
<evidence type="ECO:0000256" key="9">
    <source>
        <dbReference type="SAM" id="SignalP"/>
    </source>
</evidence>
<evidence type="ECO:0000256" key="1">
    <source>
        <dbReference type="ARBA" id="ARBA00000971"/>
    </source>
</evidence>
<dbReference type="AlphaFoldDB" id="A0A1V8RR17"/>
<dbReference type="PROSITE" id="PS50198">
    <property type="entry name" value="PPIC_PPIASE_2"/>
    <property type="match status" value="1"/>
</dbReference>
<dbReference type="GO" id="GO:0003755">
    <property type="term" value="F:peptidyl-prolyl cis-trans isomerase activity"/>
    <property type="evidence" value="ECO:0007669"/>
    <property type="project" value="UniProtKB-KW"/>
</dbReference>
<dbReference type="OrthoDB" id="14196at2"/>
<evidence type="ECO:0000256" key="3">
    <source>
        <dbReference type="ARBA" id="ARBA00013194"/>
    </source>
</evidence>
<evidence type="ECO:0000313" key="11">
    <source>
        <dbReference type="EMBL" id="OQM75650.1"/>
    </source>
</evidence>
<evidence type="ECO:0000313" key="12">
    <source>
        <dbReference type="Proteomes" id="UP000191905"/>
    </source>
</evidence>
<dbReference type="InterPro" id="IPR046357">
    <property type="entry name" value="PPIase_dom_sf"/>
</dbReference>
<evidence type="ECO:0000256" key="2">
    <source>
        <dbReference type="ARBA" id="ARBA00007656"/>
    </source>
</evidence>
<name>A0A1V8RR17_9HYPH</name>
<proteinExistence type="inferred from homology"/>
<feature type="domain" description="PpiC" evidence="10">
    <location>
        <begin position="144"/>
        <end position="235"/>
    </location>
</feature>
<evidence type="ECO:0000256" key="8">
    <source>
        <dbReference type="PROSITE-ProRule" id="PRU00278"/>
    </source>
</evidence>
<comment type="similarity">
    <text evidence="2">Belongs to the PpiC/parvulin rotamase family.</text>
</comment>
<protein>
    <recommendedName>
        <fullName evidence="4">Parvulin-like PPIase</fullName>
        <ecNumber evidence="3">5.2.1.8</ecNumber>
    </recommendedName>
    <alternativeName>
        <fullName evidence="6">Peptidyl-prolyl cis-trans isomerase plp</fullName>
    </alternativeName>
    <alternativeName>
        <fullName evidence="7">Rotamase plp</fullName>
    </alternativeName>
</protein>
<dbReference type="PANTHER" id="PTHR47245">
    <property type="entry name" value="PEPTIDYLPROLYL ISOMERASE"/>
    <property type="match status" value="1"/>
</dbReference>
<evidence type="ECO:0000256" key="7">
    <source>
        <dbReference type="ARBA" id="ARBA00031484"/>
    </source>
</evidence>
<organism evidence="11 12">
    <name type="scientific">Manganibacter manganicus</name>
    <dbReference type="NCBI Taxonomy" id="1873176"/>
    <lineage>
        <taxon>Bacteria</taxon>
        <taxon>Pseudomonadati</taxon>
        <taxon>Pseudomonadota</taxon>
        <taxon>Alphaproteobacteria</taxon>
        <taxon>Hyphomicrobiales</taxon>
        <taxon>Phyllobacteriaceae</taxon>
        <taxon>Manganibacter</taxon>
    </lineage>
</organism>
<reference evidence="11 12" key="1">
    <citation type="journal article" date="2016" name="Int. J. Syst. Evol. Microbiol.">
        <title>Pseudaminobacter manganicus sp. nov., isolated from sludge of a manganese mine.</title>
        <authorList>
            <person name="Li J."/>
            <person name="Huang J."/>
            <person name="Liao S."/>
            <person name="Wang G."/>
        </authorList>
    </citation>
    <scope>NUCLEOTIDE SEQUENCE [LARGE SCALE GENOMIC DNA]</scope>
    <source>
        <strain evidence="11 12">JH-7</strain>
    </source>
</reference>
<evidence type="ECO:0000256" key="6">
    <source>
        <dbReference type="ARBA" id="ARBA00030642"/>
    </source>
</evidence>